<reference evidence="2" key="1">
    <citation type="submission" date="2020-11" db="EMBL/GenBank/DDBJ databases">
        <authorList>
            <person name="Tran Van P."/>
        </authorList>
    </citation>
    <scope>NUCLEOTIDE SEQUENCE</scope>
</reference>
<evidence type="ECO:0000256" key="1">
    <source>
        <dbReference type="SAM" id="MobiDB-lite"/>
    </source>
</evidence>
<feature type="compositionally biased region" description="Polar residues" evidence="1">
    <location>
        <begin position="1"/>
        <end position="10"/>
    </location>
</feature>
<dbReference type="EMBL" id="OE181672">
    <property type="protein sequence ID" value="CAD7573521.1"/>
    <property type="molecule type" value="Genomic_DNA"/>
</dbReference>
<feature type="compositionally biased region" description="Basic and acidic residues" evidence="1">
    <location>
        <begin position="20"/>
        <end position="30"/>
    </location>
</feature>
<protein>
    <submittedName>
        <fullName evidence="2">(California timema) hypothetical protein</fullName>
    </submittedName>
</protein>
<name>A0A7R9J6Q5_TIMCA</name>
<feature type="region of interest" description="Disordered" evidence="1">
    <location>
        <begin position="235"/>
        <end position="290"/>
    </location>
</feature>
<dbReference type="AlphaFoldDB" id="A0A7R9J6Q5"/>
<feature type="compositionally biased region" description="Basic and acidic residues" evidence="1">
    <location>
        <begin position="244"/>
        <end position="254"/>
    </location>
</feature>
<feature type="compositionally biased region" description="Low complexity" evidence="1">
    <location>
        <begin position="256"/>
        <end position="271"/>
    </location>
</feature>
<evidence type="ECO:0000313" key="2">
    <source>
        <dbReference type="EMBL" id="CAD7573521.1"/>
    </source>
</evidence>
<proteinExistence type="predicted"/>
<sequence>MCASVCSASESPIDFSPKLQLDESSQKEDSLSSGNNNSDHNKLDNIEGQTSVKLQQIVNEPNIDPCLENDKMTYITYVSPGGSIHTSPSDTFDTIKEREDLEKYSTSDNKDNIHVSPEFKKPEEWCGPNNEPPSFSYSDSSNILPPLPICCSLFEHNPPYTGLKKTSAKTLLSTPVESFKDTSSAQDDVFDILEERVESSNINLRDISNHQIGYCFGTSHQALLDQNIKAMKIKESPKNTASSADKEMEAREENLIESISSSSIIPKSTSEGNMDFSSDDFGDPNFGTRV</sequence>
<accession>A0A7R9J6Q5</accession>
<feature type="region of interest" description="Disordered" evidence="1">
    <location>
        <begin position="1"/>
        <end position="48"/>
    </location>
</feature>
<gene>
    <name evidence="2" type="ORF">TCMB3V08_LOCUS6158</name>
</gene>
<organism evidence="2">
    <name type="scientific">Timema californicum</name>
    <name type="common">California timema</name>
    <name type="synonym">Walking stick</name>
    <dbReference type="NCBI Taxonomy" id="61474"/>
    <lineage>
        <taxon>Eukaryota</taxon>
        <taxon>Metazoa</taxon>
        <taxon>Ecdysozoa</taxon>
        <taxon>Arthropoda</taxon>
        <taxon>Hexapoda</taxon>
        <taxon>Insecta</taxon>
        <taxon>Pterygota</taxon>
        <taxon>Neoptera</taxon>
        <taxon>Polyneoptera</taxon>
        <taxon>Phasmatodea</taxon>
        <taxon>Timematodea</taxon>
        <taxon>Timematoidea</taxon>
        <taxon>Timematidae</taxon>
        <taxon>Timema</taxon>
    </lineage>
</organism>